<name>A0A1S2LZY6_9BACI</name>
<dbReference type="PRINTS" id="PR00036">
    <property type="entry name" value="HTHLACI"/>
</dbReference>
<dbReference type="CDD" id="cd01544">
    <property type="entry name" value="PBP1_GalR"/>
    <property type="match status" value="1"/>
</dbReference>
<evidence type="ECO:0000256" key="3">
    <source>
        <dbReference type="ARBA" id="ARBA00023163"/>
    </source>
</evidence>
<sequence length="350" mass="39479">MITIKDLAREAQVSAATVSRVLNNDQTLTVMKETREKILSIAKKYNYVPVKKRSSNKTNHEHKDTKLGVLMFCTIEHEYEDPYFLSIRQGIDKQCEELGIETPLLIRIRQDQSDKKLSYLDGLIVVGNILPEDVAHFYPNSDRVVFIDDSPDQERFDSVLTNLEGATNKVLEYFFNINYTDIGYIGGLEPPLTFSLKDGEILRGSDNGKVRRETFEKVMNEKGLYNPENVYIGEWTTESGYHLMEEAIGKGNLPRAFVVGSDPMAIGAIRALHRAGVRIPEDVAIISFDDIEVAAYVHPPLTTAKIFTEQMGRSAVMLILERLRGREVPVKLVLPTKLVIRESCGGNINE</sequence>
<dbReference type="GO" id="GO:0000976">
    <property type="term" value="F:transcription cis-regulatory region binding"/>
    <property type="evidence" value="ECO:0007669"/>
    <property type="project" value="TreeGrafter"/>
</dbReference>
<accession>A0A1S2LZY6</accession>
<dbReference type="InterPro" id="IPR000843">
    <property type="entry name" value="HTH_LacI"/>
</dbReference>
<dbReference type="InterPro" id="IPR046335">
    <property type="entry name" value="LacI/GalR-like_sensor"/>
</dbReference>
<dbReference type="OrthoDB" id="43195at2"/>
<dbReference type="EMBL" id="MLQR01000001">
    <property type="protein sequence ID" value="OIJ17045.1"/>
    <property type="molecule type" value="Genomic_DNA"/>
</dbReference>
<dbReference type="SUPFAM" id="SSF47413">
    <property type="entry name" value="lambda repressor-like DNA-binding domains"/>
    <property type="match status" value="1"/>
</dbReference>
<gene>
    <name evidence="5" type="ORF">BKP37_00450</name>
</gene>
<dbReference type="Proteomes" id="UP000179524">
    <property type="component" value="Unassembled WGS sequence"/>
</dbReference>
<keyword evidence="1" id="KW-0805">Transcription regulation</keyword>
<comment type="caution">
    <text evidence="5">The sequence shown here is derived from an EMBL/GenBank/DDBJ whole genome shotgun (WGS) entry which is preliminary data.</text>
</comment>
<dbReference type="SMART" id="SM00354">
    <property type="entry name" value="HTH_LACI"/>
    <property type="match status" value="1"/>
</dbReference>
<dbReference type="PANTHER" id="PTHR30146">
    <property type="entry name" value="LACI-RELATED TRANSCRIPTIONAL REPRESSOR"/>
    <property type="match status" value="1"/>
</dbReference>
<dbReference type="Pfam" id="PF13377">
    <property type="entry name" value="Peripla_BP_3"/>
    <property type="match status" value="1"/>
</dbReference>
<keyword evidence="3" id="KW-0804">Transcription</keyword>
<evidence type="ECO:0000313" key="5">
    <source>
        <dbReference type="EMBL" id="OIJ17045.1"/>
    </source>
</evidence>
<dbReference type="InterPro" id="IPR028082">
    <property type="entry name" value="Peripla_BP_I"/>
</dbReference>
<evidence type="ECO:0000259" key="4">
    <source>
        <dbReference type="PROSITE" id="PS50932"/>
    </source>
</evidence>
<evidence type="ECO:0000256" key="1">
    <source>
        <dbReference type="ARBA" id="ARBA00023015"/>
    </source>
</evidence>
<protein>
    <recommendedName>
        <fullName evidence="4">HTH lacI-type domain-containing protein</fullName>
    </recommendedName>
</protein>
<dbReference type="PROSITE" id="PS50932">
    <property type="entry name" value="HTH_LACI_2"/>
    <property type="match status" value="1"/>
</dbReference>
<dbReference type="SUPFAM" id="SSF53822">
    <property type="entry name" value="Periplasmic binding protein-like I"/>
    <property type="match status" value="1"/>
</dbReference>
<dbReference type="PROSITE" id="PS00356">
    <property type="entry name" value="HTH_LACI_1"/>
    <property type="match status" value="1"/>
</dbReference>
<evidence type="ECO:0000313" key="6">
    <source>
        <dbReference type="Proteomes" id="UP000179524"/>
    </source>
</evidence>
<dbReference type="AlphaFoldDB" id="A0A1S2LZY6"/>
<dbReference type="Gene3D" id="3.40.50.2300">
    <property type="match status" value="2"/>
</dbReference>
<feature type="domain" description="HTH lacI-type" evidence="4">
    <location>
        <begin position="2"/>
        <end position="58"/>
    </location>
</feature>
<reference evidence="5 6" key="1">
    <citation type="submission" date="2016-10" db="EMBL/GenBank/DDBJ databases">
        <title>Draft genome sequences of four alkaliphilic bacteria belonging to the Anaerobacillus genus.</title>
        <authorList>
            <person name="Bassil N.M."/>
            <person name="Lloyd J.R."/>
        </authorList>
    </citation>
    <scope>NUCLEOTIDE SEQUENCE [LARGE SCALE GENOMIC DNA]</scope>
    <source>
        <strain evidence="5 6">DSM 18345</strain>
    </source>
</reference>
<dbReference type="PANTHER" id="PTHR30146:SF149">
    <property type="entry name" value="HTH-TYPE TRANSCRIPTIONAL REGULATOR EBGR"/>
    <property type="match status" value="1"/>
</dbReference>
<evidence type="ECO:0000256" key="2">
    <source>
        <dbReference type="ARBA" id="ARBA00023125"/>
    </source>
</evidence>
<dbReference type="CDD" id="cd01392">
    <property type="entry name" value="HTH_LacI"/>
    <property type="match status" value="1"/>
</dbReference>
<dbReference type="InterPro" id="IPR010982">
    <property type="entry name" value="Lambda_DNA-bd_dom_sf"/>
</dbReference>
<dbReference type="Pfam" id="PF00356">
    <property type="entry name" value="LacI"/>
    <property type="match status" value="1"/>
</dbReference>
<organism evidence="5 6">
    <name type="scientific">Anaerobacillus alkalilacustris</name>
    <dbReference type="NCBI Taxonomy" id="393763"/>
    <lineage>
        <taxon>Bacteria</taxon>
        <taxon>Bacillati</taxon>
        <taxon>Bacillota</taxon>
        <taxon>Bacilli</taxon>
        <taxon>Bacillales</taxon>
        <taxon>Bacillaceae</taxon>
        <taxon>Anaerobacillus</taxon>
    </lineage>
</organism>
<dbReference type="Gene3D" id="1.10.260.40">
    <property type="entry name" value="lambda repressor-like DNA-binding domains"/>
    <property type="match status" value="1"/>
</dbReference>
<dbReference type="GO" id="GO:0003700">
    <property type="term" value="F:DNA-binding transcription factor activity"/>
    <property type="evidence" value="ECO:0007669"/>
    <property type="project" value="TreeGrafter"/>
</dbReference>
<keyword evidence="6" id="KW-1185">Reference proteome</keyword>
<dbReference type="RefSeq" id="WP_071307774.1">
    <property type="nucleotide sequence ID" value="NZ_MLQR01000001.1"/>
</dbReference>
<keyword evidence="2" id="KW-0238">DNA-binding</keyword>
<proteinExistence type="predicted"/>